<organism evidence="6 7">
    <name type="scientific">Gordonia rubripertincta</name>
    <name type="common">Rhodococcus corallinus</name>
    <dbReference type="NCBI Taxonomy" id="36822"/>
    <lineage>
        <taxon>Bacteria</taxon>
        <taxon>Bacillati</taxon>
        <taxon>Actinomycetota</taxon>
        <taxon>Actinomycetes</taxon>
        <taxon>Mycobacteriales</taxon>
        <taxon>Gordoniaceae</taxon>
        <taxon>Gordonia</taxon>
    </lineage>
</organism>
<dbReference type="Gene3D" id="2.40.40.20">
    <property type="match status" value="1"/>
</dbReference>
<evidence type="ECO:0000256" key="3">
    <source>
        <dbReference type="ARBA" id="ARBA00023004"/>
    </source>
</evidence>
<dbReference type="Pfam" id="PF04879">
    <property type="entry name" value="Molybdop_Fe4S4"/>
    <property type="match status" value="1"/>
</dbReference>
<dbReference type="InterPro" id="IPR009010">
    <property type="entry name" value="Asp_de-COase-like_dom_sf"/>
</dbReference>
<dbReference type="RefSeq" id="WP_301574085.1">
    <property type="nucleotide sequence ID" value="NZ_JAPWIE010000009.1"/>
</dbReference>
<keyword evidence="2" id="KW-0479">Metal-binding</keyword>
<evidence type="ECO:0000256" key="1">
    <source>
        <dbReference type="ARBA" id="ARBA00010312"/>
    </source>
</evidence>
<reference evidence="6" key="1">
    <citation type="submission" date="2022-12" db="EMBL/GenBank/DDBJ databases">
        <authorList>
            <person name="Krivoruchko A.V."/>
            <person name="Elkin A."/>
        </authorList>
    </citation>
    <scope>NUCLEOTIDE SEQUENCE</scope>
    <source>
        <strain evidence="6">IEGM 1388</strain>
    </source>
</reference>
<comment type="similarity">
    <text evidence="1">Belongs to the prokaryotic molybdopterin-containing oxidoreductase family.</text>
</comment>
<dbReference type="Pfam" id="PF01568">
    <property type="entry name" value="Molydop_binding"/>
    <property type="match status" value="1"/>
</dbReference>
<name>A0ABT4N2C3_GORRU</name>
<dbReference type="Gene3D" id="3.40.50.740">
    <property type="match status" value="1"/>
</dbReference>
<dbReference type="PROSITE" id="PS51669">
    <property type="entry name" value="4FE4S_MOW_BIS_MGD"/>
    <property type="match status" value="1"/>
</dbReference>
<dbReference type="PANTHER" id="PTHR43742">
    <property type="entry name" value="TRIMETHYLAMINE-N-OXIDE REDUCTASE"/>
    <property type="match status" value="1"/>
</dbReference>
<sequence length="750" mass="80785">MAENKTTFCRICEPLCGMIATVEDGKLLSLRPDKENPLSKGFACPKGIAFSEIVNDPDRVLHPLRKNEFGEFEQVSWTTAMTEITEKLAAIHKRDGASGIGWYFGNPATFSTGHTLWVANFTTLLGTPHVYSAGSQDVNNRFVASHFLYGTPVAAPIPDINRVQFLVIIGANPVVSHGSVMSSPRIREGLTAITKRGGQVLVIDPRRTETAREFDWQPIVPDTDALLLLSLLHVMFDEKLADADRLREQATGVAAITSLAAKYPPELTSESTGIDADTVRDLARKLVLTDRAALYGRVGTSLGRTGTLTTALLDIVNLVAGNLDTVGGSMFGDLGIPGQRAGVTAMQHVSNFAWNGRRSRIGGLPQVLGTAPASLMAKEMMTPGKGQLKALFVSAGNPVLSVPNGDELVKALGGLELMVSLDFYQNETNAHADYILPTTTMYERADFLIPFQPLFTTPFKQATDAVIPPMGEAREEWQIVNDLVAALAPQAPALRGLHLFNKLAARVGKPWTPTRLSDLVVRLGAGGDRFGLRRGGLTFGTLLDKFPHGTIVADNLEPGQLRKFVTHRHRKIRLDAPELLAEIDRLDPDADPSYPLRLIGMREIRSENSWQHNSPMLLRGGRAHSARMHPTDAGARGLDEGDLVTVTSRHGQIALPISVTDDIKPGVVAIPHGWGHNGSGGWTKANDAATNDLGSGGANVNALISSDPEDLERLAGMANMTGVPIEVTPLEQSIRAHLAAQAPELVDSGE</sequence>
<dbReference type="Gene3D" id="2.20.25.90">
    <property type="entry name" value="ADC-like domains"/>
    <property type="match status" value="1"/>
</dbReference>
<accession>A0ABT4N2C3</accession>
<feature type="domain" description="4Fe-4S Mo/W bis-MGD-type" evidence="5">
    <location>
        <begin position="2"/>
        <end position="58"/>
    </location>
</feature>
<evidence type="ECO:0000313" key="7">
    <source>
        <dbReference type="Proteomes" id="UP001067235"/>
    </source>
</evidence>
<comment type="caution">
    <text evidence="6">The sequence shown here is derived from an EMBL/GenBank/DDBJ whole genome shotgun (WGS) entry which is preliminary data.</text>
</comment>
<evidence type="ECO:0000259" key="5">
    <source>
        <dbReference type="PROSITE" id="PS51669"/>
    </source>
</evidence>
<evidence type="ECO:0000256" key="2">
    <source>
        <dbReference type="ARBA" id="ARBA00022723"/>
    </source>
</evidence>
<evidence type="ECO:0000256" key="4">
    <source>
        <dbReference type="ARBA" id="ARBA00023014"/>
    </source>
</evidence>
<dbReference type="InterPro" id="IPR050612">
    <property type="entry name" value="Prok_Mopterin_Oxidored"/>
</dbReference>
<keyword evidence="4" id="KW-0411">Iron-sulfur</keyword>
<dbReference type="SUPFAM" id="SSF53706">
    <property type="entry name" value="Formate dehydrogenase/DMSO reductase, domains 1-3"/>
    <property type="match status" value="1"/>
</dbReference>
<dbReference type="Proteomes" id="UP001067235">
    <property type="component" value="Unassembled WGS sequence"/>
</dbReference>
<dbReference type="PANTHER" id="PTHR43742:SF2">
    <property type="entry name" value="ASSIMILATORY NITRATE REDUCTASE CATALYTIC SUBUNIT"/>
    <property type="match status" value="1"/>
</dbReference>
<dbReference type="InterPro" id="IPR006656">
    <property type="entry name" value="Mopterin_OxRdtase"/>
</dbReference>
<dbReference type="InterPro" id="IPR006963">
    <property type="entry name" value="Mopterin_OxRdtase_4Fe-4S_dom"/>
</dbReference>
<dbReference type="EMBL" id="JAPWIE010000009">
    <property type="protein sequence ID" value="MCZ4553430.1"/>
    <property type="molecule type" value="Genomic_DNA"/>
</dbReference>
<dbReference type="SUPFAM" id="SSF50692">
    <property type="entry name" value="ADC-like"/>
    <property type="match status" value="1"/>
</dbReference>
<dbReference type="SMART" id="SM00926">
    <property type="entry name" value="Molybdop_Fe4S4"/>
    <property type="match status" value="1"/>
</dbReference>
<proteinExistence type="inferred from homology"/>
<gene>
    <name evidence="6" type="ORF">O4213_25825</name>
</gene>
<evidence type="ECO:0000313" key="6">
    <source>
        <dbReference type="EMBL" id="MCZ4553430.1"/>
    </source>
</evidence>
<protein>
    <submittedName>
        <fullName evidence="6">Molybdopterin-dependent oxidoreductase</fullName>
    </submittedName>
</protein>
<dbReference type="InterPro" id="IPR006657">
    <property type="entry name" value="MoPterin_dinucl-bd_dom"/>
</dbReference>
<dbReference type="Pfam" id="PF00384">
    <property type="entry name" value="Molybdopterin"/>
    <property type="match status" value="1"/>
</dbReference>
<keyword evidence="3" id="KW-0408">Iron</keyword>
<dbReference type="Gene3D" id="3.40.228.10">
    <property type="entry name" value="Dimethylsulfoxide Reductase, domain 2"/>
    <property type="match status" value="1"/>
</dbReference>
<keyword evidence="7" id="KW-1185">Reference proteome</keyword>